<dbReference type="OrthoDB" id="5843266at2759"/>
<reference evidence="1" key="1">
    <citation type="submission" date="2020-10" db="EMBL/GenBank/DDBJ databases">
        <authorList>
            <person name="Kikuchi T."/>
        </authorList>
    </citation>
    <scope>NUCLEOTIDE SEQUENCE</scope>
    <source>
        <strain evidence="1">NKZ352</strain>
    </source>
</reference>
<proteinExistence type="predicted"/>
<sequence>MLSFRKARDVFLCTGKREGDNCMMMVSVLRDPMRLSNWKLSSMNRAIHQLQGYQQLFQDQEERRRRRSAKIDQEER</sequence>
<comment type="caution">
    <text evidence="1">The sequence shown here is derived from an EMBL/GenBank/DDBJ whole genome shotgun (WGS) entry which is preliminary data.</text>
</comment>
<evidence type="ECO:0000313" key="2">
    <source>
        <dbReference type="Proteomes" id="UP000835052"/>
    </source>
</evidence>
<dbReference type="EMBL" id="CAJGYM010000008">
    <property type="protein sequence ID" value="CAD6188378.1"/>
    <property type="molecule type" value="Genomic_DNA"/>
</dbReference>
<organism evidence="1 2">
    <name type="scientific">Caenorhabditis auriculariae</name>
    <dbReference type="NCBI Taxonomy" id="2777116"/>
    <lineage>
        <taxon>Eukaryota</taxon>
        <taxon>Metazoa</taxon>
        <taxon>Ecdysozoa</taxon>
        <taxon>Nematoda</taxon>
        <taxon>Chromadorea</taxon>
        <taxon>Rhabditida</taxon>
        <taxon>Rhabditina</taxon>
        <taxon>Rhabditomorpha</taxon>
        <taxon>Rhabditoidea</taxon>
        <taxon>Rhabditidae</taxon>
        <taxon>Peloderinae</taxon>
        <taxon>Caenorhabditis</taxon>
    </lineage>
</organism>
<protein>
    <submittedName>
        <fullName evidence="1">Uncharacterized protein</fullName>
    </submittedName>
</protein>
<dbReference type="AlphaFoldDB" id="A0A8S1H0Z3"/>
<evidence type="ECO:0000313" key="1">
    <source>
        <dbReference type="EMBL" id="CAD6188378.1"/>
    </source>
</evidence>
<name>A0A8S1H0Z3_9PELO</name>
<accession>A0A8S1H0Z3</accession>
<gene>
    <name evidence="1" type="ORF">CAUJ_LOCUS4297</name>
</gene>
<dbReference type="Proteomes" id="UP000835052">
    <property type="component" value="Unassembled WGS sequence"/>
</dbReference>
<keyword evidence="2" id="KW-1185">Reference proteome</keyword>